<dbReference type="PANTHER" id="PTHR42080">
    <property type="entry name" value="SRR1 DOMAIN-CONTAINING PROTEIN"/>
    <property type="match status" value="1"/>
</dbReference>
<dbReference type="KEGG" id="mtm:MYCTH_2307922"/>
<dbReference type="Pfam" id="PF07985">
    <property type="entry name" value="SRR1"/>
    <property type="match status" value="1"/>
</dbReference>
<proteinExistence type="predicted"/>
<name>G2QIK6_THET4</name>
<evidence type="ECO:0000256" key="1">
    <source>
        <dbReference type="SAM" id="MobiDB-lite"/>
    </source>
</evidence>
<accession>G2QIK6</accession>
<dbReference type="Proteomes" id="UP000007322">
    <property type="component" value="Chromosome 5"/>
</dbReference>
<evidence type="ECO:0000259" key="2">
    <source>
        <dbReference type="Pfam" id="PF07985"/>
    </source>
</evidence>
<dbReference type="EMBL" id="CP003006">
    <property type="protein sequence ID" value="AEO59537.1"/>
    <property type="molecule type" value="Genomic_DNA"/>
</dbReference>
<dbReference type="HOGENOM" id="CLU_032332_0_0_1"/>
<feature type="domain" description="SRR1-like" evidence="2">
    <location>
        <begin position="218"/>
        <end position="352"/>
    </location>
</feature>
<dbReference type="OMA" id="NTCEEER"/>
<evidence type="ECO:0000313" key="3">
    <source>
        <dbReference type="EMBL" id="AEO59537.1"/>
    </source>
</evidence>
<feature type="compositionally biased region" description="Polar residues" evidence="1">
    <location>
        <begin position="10"/>
        <end position="20"/>
    </location>
</feature>
<reference evidence="3 4" key="1">
    <citation type="journal article" date="2011" name="Nat. Biotechnol.">
        <title>Comparative genomic analysis of the thermophilic biomass-degrading fungi Myceliophthora thermophila and Thielavia terrestris.</title>
        <authorList>
            <person name="Berka R.M."/>
            <person name="Grigoriev I.V."/>
            <person name="Otillar R."/>
            <person name="Salamov A."/>
            <person name="Grimwood J."/>
            <person name="Reid I."/>
            <person name="Ishmael N."/>
            <person name="John T."/>
            <person name="Darmond C."/>
            <person name="Moisan M.-C."/>
            <person name="Henrissat B."/>
            <person name="Coutinho P.M."/>
            <person name="Lombard V."/>
            <person name="Natvig D.O."/>
            <person name="Lindquist E."/>
            <person name="Schmutz J."/>
            <person name="Lucas S."/>
            <person name="Harris P."/>
            <person name="Powlowski J."/>
            <person name="Bellemare A."/>
            <person name="Taylor D."/>
            <person name="Butler G."/>
            <person name="de Vries R.P."/>
            <person name="Allijn I.E."/>
            <person name="van den Brink J."/>
            <person name="Ushinsky S."/>
            <person name="Storms R."/>
            <person name="Powell A.J."/>
            <person name="Paulsen I.T."/>
            <person name="Elbourne L.D.H."/>
            <person name="Baker S.E."/>
            <person name="Magnuson J."/>
            <person name="LaBoissiere S."/>
            <person name="Clutterbuck A.J."/>
            <person name="Martinez D."/>
            <person name="Wogulis M."/>
            <person name="de Leon A.L."/>
            <person name="Rey M.W."/>
            <person name="Tsang A."/>
        </authorList>
    </citation>
    <scope>NUCLEOTIDE SEQUENCE [LARGE SCALE GENOMIC DNA]</scope>
    <source>
        <strain evidence="4">ATCC 42464 / BCRC 31852 / DSM 1799</strain>
    </source>
</reference>
<dbReference type="RefSeq" id="XP_003664782.1">
    <property type="nucleotide sequence ID" value="XM_003664734.1"/>
</dbReference>
<organism evidence="3 4">
    <name type="scientific">Thermothelomyces thermophilus (strain ATCC 42464 / BCRC 31852 / DSM 1799)</name>
    <name type="common">Sporotrichum thermophile</name>
    <dbReference type="NCBI Taxonomy" id="573729"/>
    <lineage>
        <taxon>Eukaryota</taxon>
        <taxon>Fungi</taxon>
        <taxon>Dikarya</taxon>
        <taxon>Ascomycota</taxon>
        <taxon>Pezizomycotina</taxon>
        <taxon>Sordariomycetes</taxon>
        <taxon>Sordariomycetidae</taxon>
        <taxon>Sordariales</taxon>
        <taxon>Chaetomiaceae</taxon>
        <taxon>Thermothelomyces</taxon>
    </lineage>
</organism>
<gene>
    <name evidence="3" type="ORF">MYCTH_2307922</name>
</gene>
<dbReference type="VEuPathDB" id="FungiDB:MYCTH_2307922"/>
<dbReference type="PANTHER" id="PTHR42080:SF3">
    <property type="entry name" value="SRR1-LIKE DOMAIN-CONTAINING PROTEIN"/>
    <property type="match status" value="1"/>
</dbReference>
<sequence>MDQDDAARPSPTSSTGSSIDGPTILVCEAETIPGSRIINEGTADIRARIRAVYDSGAPIFTKDAMRRAAQSFDRILQGSDETVPVTGLDGVTIEFKFPHRVEDLLPGEANDESNFEYTMREPCLLYRTVHQLIGTAGYEDWQVNIVSAYLPFSIGYETTKRDKHTKDAIFPWPAVSQDQVEARLAAQRRKWQDSETCARLGALFAGRAAVPLPEAVVINKVVAFACSSMAWDLENGEGSVRSAAQHALVLGVAELLAQRRQRQQQQAGSVDDGRLKEEVVCYAQDPVYHPADKAVLSAAGVVVLDDPRAFLEVDETSVVVSPYPDIPVREVVADIARPAVMIWNRVTDELTTSPMTDPVSPRVTDMISQDYLQLECPLDDEPFRDMAVYVRKT</sequence>
<keyword evidence="4" id="KW-1185">Reference proteome</keyword>
<dbReference type="AlphaFoldDB" id="G2QIK6"/>
<dbReference type="GeneID" id="11506576"/>
<dbReference type="InParanoid" id="G2QIK6"/>
<protein>
    <recommendedName>
        <fullName evidence="2">SRR1-like domain-containing protein</fullName>
    </recommendedName>
</protein>
<dbReference type="eggNOG" id="ENOG502SRYZ">
    <property type="taxonomic scope" value="Eukaryota"/>
</dbReference>
<evidence type="ECO:0000313" key="4">
    <source>
        <dbReference type="Proteomes" id="UP000007322"/>
    </source>
</evidence>
<feature type="region of interest" description="Disordered" evidence="1">
    <location>
        <begin position="1"/>
        <end position="22"/>
    </location>
</feature>
<dbReference type="InterPro" id="IPR012942">
    <property type="entry name" value="SRR1-like"/>
</dbReference>
<dbReference type="OrthoDB" id="5230585at2759"/>